<reference evidence="1 2" key="1">
    <citation type="journal article" date="2019" name="Sci. Rep.">
        <title>Orb-weaving spider Araneus ventricosus genome elucidates the spidroin gene catalogue.</title>
        <authorList>
            <person name="Kono N."/>
            <person name="Nakamura H."/>
            <person name="Ohtoshi R."/>
            <person name="Moran D.A.P."/>
            <person name="Shinohara A."/>
            <person name="Yoshida Y."/>
            <person name="Fujiwara M."/>
            <person name="Mori M."/>
            <person name="Tomita M."/>
            <person name="Arakawa K."/>
        </authorList>
    </citation>
    <scope>NUCLEOTIDE SEQUENCE [LARGE SCALE GENOMIC DNA]</scope>
</reference>
<proteinExistence type="predicted"/>
<organism evidence="1 2">
    <name type="scientific">Araneus ventricosus</name>
    <name type="common">Orbweaver spider</name>
    <name type="synonym">Epeira ventricosa</name>
    <dbReference type="NCBI Taxonomy" id="182803"/>
    <lineage>
        <taxon>Eukaryota</taxon>
        <taxon>Metazoa</taxon>
        <taxon>Ecdysozoa</taxon>
        <taxon>Arthropoda</taxon>
        <taxon>Chelicerata</taxon>
        <taxon>Arachnida</taxon>
        <taxon>Araneae</taxon>
        <taxon>Araneomorphae</taxon>
        <taxon>Entelegynae</taxon>
        <taxon>Araneoidea</taxon>
        <taxon>Araneidae</taxon>
        <taxon>Araneus</taxon>
    </lineage>
</organism>
<name>A0A4Y2LGI9_ARAVE</name>
<evidence type="ECO:0000313" key="2">
    <source>
        <dbReference type="Proteomes" id="UP000499080"/>
    </source>
</evidence>
<keyword evidence="2" id="KW-1185">Reference proteome</keyword>
<accession>A0A4Y2LGI9</accession>
<comment type="caution">
    <text evidence="1">The sequence shown here is derived from an EMBL/GenBank/DDBJ whole genome shotgun (WGS) entry which is preliminary data.</text>
</comment>
<protein>
    <submittedName>
        <fullName evidence="1">Uncharacterized protein</fullName>
    </submittedName>
</protein>
<evidence type="ECO:0000313" key="1">
    <source>
        <dbReference type="EMBL" id="GBN12447.1"/>
    </source>
</evidence>
<sequence length="102" mass="12199">MFKGTNLRKIERICLDLVQTQCMERRNYTLKTFTISIQSLDKLLHQANLEVKWNNNHLSSYNRFTQNVRHAYFQNFTNRLLIMRPVIFSSSAVPYADRMEIL</sequence>
<dbReference type="AlphaFoldDB" id="A0A4Y2LGI9"/>
<dbReference type="EMBL" id="BGPR01005682">
    <property type="protein sequence ID" value="GBN12447.1"/>
    <property type="molecule type" value="Genomic_DNA"/>
</dbReference>
<dbReference type="Proteomes" id="UP000499080">
    <property type="component" value="Unassembled WGS sequence"/>
</dbReference>
<gene>
    <name evidence="1" type="ORF">AVEN_146682_1</name>
</gene>